<evidence type="ECO:0000313" key="11">
    <source>
        <dbReference type="EMBL" id="GAA3668302.1"/>
    </source>
</evidence>
<dbReference type="SUPFAM" id="SSF54862">
    <property type="entry name" value="4Fe-4S ferredoxins"/>
    <property type="match status" value="1"/>
</dbReference>
<evidence type="ECO:0000259" key="10">
    <source>
        <dbReference type="PROSITE" id="PS51379"/>
    </source>
</evidence>
<dbReference type="Proteomes" id="UP001500902">
    <property type="component" value="Unassembled WGS sequence"/>
</dbReference>
<dbReference type="PRINTS" id="PR00352">
    <property type="entry name" value="3FE4SFRDOXIN"/>
</dbReference>
<evidence type="ECO:0000256" key="4">
    <source>
        <dbReference type="ARBA" id="ARBA00022982"/>
    </source>
</evidence>
<evidence type="ECO:0000256" key="3">
    <source>
        <dbReference type="ARBA" id="ARBA00022723"/>
    </source>
</evidence>
<proteinExistence type="predicted"/>
<gene>
    <name evidence="11" type="ORF">GCM10022224_035700</name>
</gene>
<dbReference type="InterPro" id="IPR001080">
    <property type="entry name" value="3Fe4S_ferredoxin"/>
</dbReference>
<evidence type="ECO:0000256" key="9">
    <source>
        <dbReference type="SAM" id="MobiDB-lite"/>
    </source>
</evidence>
<keyword evidence="4 8" id="KW-0249">Electron transport</keyword>
<evidence type="ECO:0000256" key="6">
    <source>
        <dbReference type="ARBA" id="ARBA00023014"/>
    </source>
</evidence>
<dbReference type="InterPro" id="IPR017896">
    <property type="entry name" value="4Fe4S_Fe-S-bd"/>
</dbReference>
<evidence type="ECO:0000256" key="5">
    <source>
        <dbReference type="ARBA" id="ARBA00023004"/>
    </source>
</evidence>
<accession>A0ABP7BRU0</accession>
<keyword evidence="6 8" id="KW-0411">Iron-sulfur</keyword>
<keyword evidence="12" id="KW-1185">Reference proteome</keyword>
<keyword evidence="5 8" id="KW-0408">Iron</keyword>
<organism evidence="11 12">
    <name type="scientific">Nonomuraea antimicrobica</name>
    <dbReference type="NCBI Taxonomy" id="561173"/>
    <lineage>
        <taxon>Bacteria</taxon>
        <taxon>Bacillati</taxon>
        <taxon>Actinomycetota</taxon>
        <taxon>Actinomycetes</taxon>
        <taxon>Streptosporangiales</taxon>
        <taxon>Streptosporangiaceae</taxon>
        <taxon>Nonomuraea</taxon>
    </lineage>
</organism>
<evidence type="ECO:0000256" key="2">
    <source>
        <dbReference type="ARBA" id="ARBA00022448"/>
    </source>
</evidence>
<dbReference type="Gene3D" id="3.30.70.20">
    <property type="match status" value="1"/>
</dbReference>
<feature type="compositionally biased region" description="Basic and acidic residues" evidence="9">
    <location>
        <begin position="67"/>
        <end position="77"/>
    </location>
</feature>
<keyword evidence="7" id="KW-0003">3Fe-4S</keyword>
<dbReference type="PROSITE" id="PS51379">
    <property type="entry name" value="4FE4S_FER_2"/>
    <property type="match status" value="1"/>
</dbReference>
<dbReference type="InterPro" id="IPR051269">
    <property type="entry name" value="Fe-S_cluster_ET"/>
</dbReference>
<dbReference type="PANTHER" id="PTHR36923:SF3">
    <property type="entry name" value="FERREDOXIN"/>
    <property type="match status" value="1"/>
</dbReference>
<dbReference type="PANTHER" id="PTHR36923">
    <property type="entry name" value="FERREDOXIN"/>
    <property type="match status" value="1"/>
</dbReference>
<evidence type="ECO:0000313" key="12">
    <source>
        <dbReference type="Proteomes" id="UP001500902"/>
    </source>
</evidence>
<keyword evidence="2 8" id="KW-0813">Transport</keyword>
<reference evidence="12" key="1">
    <citation type="journal article" date="2019" name="Int. J. Syst. Evol. Microbiol.">
        <title>The Global Catalogue of Microorganisms (GCM) 10K type strain sequencing project: providing services to taxonomists for standard genome sequencing and annotation.</title>
        <authorList>
            <consortium name="The Broad Institute Genomics Platform"/>
            <consortium name="The Broad Institute Genome Sequencing Center for Infectious Disease"/>
            <person name="Wu L."/>
            <person name="Ma J."/>
        </authorList>
    </citation>
    <scope>NUCLEOTIDE SEQUENCE [LARGE SCALE GENOMIC DNA]</scope>
    <source>
        <strain evidence="12">JCM 16904</strain>
    </source>
</reference>
<dbReference type="RefSeq" id="WP_344878454.1">
    <property type="nucleotide sequence ID" value="NZ_BAAAZP010000070.1"/>
</dbReference>
<feature type="domain" description="4Fe-4S ferredoxin-type" evidence="10">
    <location>
        <begin position="2"/>
        <end position="30"/>
    </location>
</feature>
<comment type="function">
    <text evidence="8">Ferredoxins are iron-sulfur proteins that transfer electrons in a wide variety of metabolic reactions.</text>
</comment>
<name>A0ABP7BRU0_9ACTN</name>
<evidence type="ECO:0000256" key="1">
    <source>
        <dbReference type="ARBA" id="ARBA00001927"/>
    </source>
</evidence>
<comment type="caution">
    <text evidence="11">The sequence shown here is derived from an EMBL/GenBank/DDBJ whole genome shotgun (WGS) entry which is preliminary data.</text>
</comment>
<dbReference type="EMBL" id="BAAAZP010000070">
    <property type="protein sequence ID" value="GAA3668302.1"/>
    <property type="molecule type" value="Genomic_DNA"/>
</dbReference>
<keyword evidence="3 8" id="KW-0479">Metal-binding</keyword>
<protein>
    <recommendedName>
        <fullName evidence="8">Ferredoxin</fullName>
    </recommendedName>
</protein>
<evidence type="ECO:0000256" key="8">
    <source>
        <dbReference type="RuleBase" id="RU368020"/>
    </source>
</evidence>
<dbReference type="Pfam" id="PF06902">
    <property type="entry name" value="Fer4_19"/>
    <property type="match status" value="1"/>
</dbReference>
<evidence type="ECO:0000256" key="7">
    <source>
        <dbReference type="ARBA" id="ARBA00023291"/>
    </source>
</evidence>
<sequence>MIRIKADTDLCVGSGQCVLTAPAVFDQDDDGIVALLTDHPDDQSAAHARQAITLCPSRALSIGPGHGAEEPRAGRRH</sequence>
<comment type="cofactor">
    <cofactor evidence="1">
        <name>[3Fe-4S] cluster</name>
        <dbReference type="ChEBI" id="CHEBI:21137"/>
    </cofactor>
</comment>
<dbReference type="InterPro" id="IPR010693">
    <property type="entry name" value="Divergent_4Fe-4S_mono-cluster"/>
</dbReference>
<feature type="region of interest" description="Disordered" evidence="9">
    <location>
        <begin position="58"/>
        <end position="77"/>
    </location>
</feature>